<feature type="domain" description="Rad26-like C-terminal" evidence="4">
    <location>
        <begin position="805"/>
        <end position="868"/>
    </location>
</feature>
<dbReference type="Pfam" id="PF21048">
    <property type="entry name" value="Rad26-like_N"/>
    <property type="match status" value="1"/>
</dbReference>
<evidence type="ECO:0000259" key="4">
    <source>
        <dbReference type="Pfam" id="PF21046"/>
    </source>
</evidence>
<evidence type="ECO:0000313" key="7">
    <source>
        <dbReference type="Proteomes" id="UP001321760"/>
    </source>
</evidence>
<dbReference type="InterPro" id="IPR048380">
    <property type="entry name" value="Rad26-like_N"/>
</dbReference>
<comment type="caution">
    <text evidence="6">The sequence shown here is derived from an EMBL/GenBank/DDBJ whole genome shotgun (WGS) entry which is preliminary data.</text>
</comment>
<name>A0AAV9GC89_9PEZI</name>
<evidence type="ECO:0000256" key="1">
    <source>
        <dbReference type="SAM" id="Coils"/>
    </source>
</evidence>
<feature type="compositionally biased region" description="Low complexity" evidence="2">
    <location>
        <begin position="111"/>
        <end position="123"/>
    </location>
</feature>
<sequence length="872" mass="96136">MDEFSDDGFDDLDDSILEQIENNALQFTQAQKLAQSQAAPTQQRPAYEYGVEDDDLDDTVVIDERDLPPPPRPGGVAGALPAQQPQRLGVGLGQQQWNRQFPRPAVPPQPLQQQRQAYAARQQFPPPRSQFPSRSQFTPALPSQRFHPTIPQRPGPQQSQFSRPTPPPVVRPYPPQPTQAAHGVHGAGPGQGNILAALQDKLAALETELTAAKGEAAILRSKYEKANASHDEEVARLKKQNAENAAKQERAIEAALAAERTATTELQFARQDLREGHGRAKSRRKDGSTTPKKTKSWGIADGFDGIEMTGSPSKPQAQKGKIAAPSVVAQGERTPSKGKRKRPAVDSPKFALETHSGDETRKSVPFPPLEAVPHRPAVGRNDLPLDFLKLALDHSIEHYQPLTFDFFSQFFLPSDPMRSFSTLIFEKLPKMGNAQDPCSLLVDFADLLIELWQQCLLERYHFPIFYIAALLCFTLQLHAEKVAPRIISSLIPVCTTTCRLAAMPRFNSVDGDISDHPDNLIRQLSVDCTIPQILLLLNLAADACLSPPIDDDDANPTKPTPQAQFWRAVDMEFVIIMLSTKQPERWWFPMLHLLSTSVLPTSLGPMPSPLSSSYGESNVASPELVADAIIDRVSLCLVEQPRWAPPGSAMELIVRLAVLDTLVLFAASPFCFRQIAQSDVALQRLVTVLCWAIDQLYDADPGSSIRGPEPEPLVRDDSRLNESFVTAKESEDSFGEDTFMELERQYEHDARVEAFEAMLEGLDIEDDDDDSRGPHTPALLCRVISQAVLLLHALLTDPRTADVVDMTRQLATSCGGSQRYLLTLARLSFAEEDLVLEAGIDAYTVERAHALLEMAVTPDEGEGMGELFGPDA</sequence>
<keyword evidence="1" id="KW-0175">Coiled coil</keyword>
<accession>A0AAV9GC89</accession>
<feature type="region of interest" description="Disordered" evidence="2">
    <location>
        <begin position="31"/>
        <end position="192"/>
    </location>
</feature>
<feature type="compositionally biased region" description="Acidic residues" evidence="2">
    <location>
        <begin position="50"/>
        <end position="61"/>
    </location>
</feature>
<gene>
    <name evidence="6" type="ORF">QBC34DRAFT_412294</name>
</gene>
<evidence type="ECO:0000259" key="3">
    <source>
        <dbReference type="Pfam" id="PF12331"/>
    </source>
</evidence>
<organism evidence="6 7">
    <name type="scientific">Podospora aff. communis PSN243</name>
    <dbReference type="NCBI Taxonomy" id="3040156"/>
    <lineage>
        <taxon>Eukaryota</taxon>
        <taxon>Fungi</taxon>
        <taxon>Dikarya</taxon>
        <taxon>Ascomycota</taxon>
        <taxon>Pezizomycotina</taxon>
        <taxon>Sordariomycetes</taxon>
        <taxon>Sordariomycetidae</taxon>
        <taxon>Sordariales</taxon>
        <taxon>Podosporaceae</taxon>
        <taxon>Podospora</taxon>
    </lineage>
</organism>
<evidence type="ECO:0000259" key="5">
    <source>
        <dbReference type="Pfam" id="PF21048"/>
    </source>
</evidence>
<feature type="compositionally biased region" description="Polar residues" evidence="2">
    <location>
        <begin position="31"/>
        <end position="44"/>
    </location>
</feature>
<keyword evidence="7" id="KW-1185">Reference proteome</keyword>
<feature type="domain" description="Rad26-like N-terminal" evidence="5">
    <location>
        <begin position="387"/>
        <end position="435"/>
    </location>
</feature>
<evidence type="ECO:0000313" key="6">
    <source>
        <dbReference type="EMBL" id="KAK4446063.1"/>
    </source>
</evidence>
<feature type="compositionally biased region" description="Pro residues" evidence="2">
    <location>
        <begin position="164"/>
        <end position="177"/>
    </location>
</feature>
<dbReference type="AlphaFoldDB" id="A0AAV9GC89"/>
<dbReference type="InterPro" id="IPR048379">
    <property type="entry name" value="Rad26-like_C"/>
</dbReference>
<reference evidence="6" key="1">
    <citation type="journal article" date="2023" name="Mol. Phylogenet. Evol.">
        <title>Genome-scale phylogeny and comparative genomics of the fungal order Sordariales.</title>
        <authorList>
            <person name="Hensen N."/>
            <person name="Bonometti L."/>
            <person name="Westerberg I."/>
            <person name="Brannstrom I.O."/>
            <person name="Guillou S."/>
            <person name="Cros-Aarteil S."/>
            <person name="Calhoun S."/>
            <person name="Haridas S."/>
            <person name="Kuo A."/>
            <person name="Mondo S."/>
            <person name="Pangilinan J."/>
            <person name="Riley R."/>
            <person name="LaButti K."/>
            <person name="Andreopoulos B."/>
            <person name="Lipzen A."/>
            <person name="Chen C."/>
            <person name="Yan M."/>
            <person name="Daum C."/>
            <person name="Ng V."/>
            <person name="Clum A."/>
            <person name="Steindorff A."/>
            <person name="Ohm R.A."/>
            <person name="Martin F."/>
            <person name="Silar P."/>
            <person name="Natvig D.O."/>
            <person name="Lalanne C."/>
            <person name="Gautier V."/>
            <person name="Ament-Velasquez S.L."/>
            <person name="Kruys A."/>
            <person name="Hutchinson M.I."/>
            <person name="Powell A.J."/>
            <person name="Barry K."/>
            <person name="Miller A.N."/>
            <person name="Grigoriev I.V."/>
            <person name="Debuchy R."/>
            <person name="Gladieux P."/>
            <person name="Hiltunen Thoren M."/>
            <person name="Johannesson H."/>
        </authorList>
    </citation>
    <scope>NUCLEOTIDE SEQUENCE</scope>
    <source>
        <strain evidence="6">PSN243</strain>
    </source>
</reference>
<proteinExistence type="predicted"/>
<dbReference type="InterPro" id="IPR022093">
    <property type="entry name" value="Rad26-like_helical"/>
</dbReference>
<evidence type="ECO:0000256" key="2">
    <source>
        <dbReference type="SAM" id="MobiDB-lite"/>
    </source>
</evidence>
<feature type="region of interest" description="Disordered" evidence="2">
    <location>
        <begin position="269"/>
        <end position="375"/>
    </location>
</feature>
<dbReference type="Proteomes" id="UP001321760">
    <property type="component" value="Unassembled WGS sequence"/>
</dbReference>
<dbReference type="Pfam" id="PF12331">
    <property type="entry name" value="Rad26-like_helical_rpts"/>
    <property type="match status" value="1"/>
</dbReference>
<reference evidence="6" key="2">
    <citation type="submission" date="2023-05" db="EMBL/GenBank/DDBJ databases">
        <authorList>
            <consortium name="Lawrence Berkeley National Laboratory"/>
            <person name="Steindorff A."/>
            <person name="Hensen N."/>
            <person name="Bonometti L."/>
            <person name="Westerberg I."/>
            <person name="Brannstrom I.O."/>
            <person name="Guillou S."/>
            <person name="Cros-Aarteil S."/>
            <person name="Calhoun S."/>
            <person name="Haridas S."/>
            <person name="Kuo A."/>
            <person name="Mondo S."/>
            <person name="Pangilinan J."/>
            <person name="Riley R."/>
            <person name="Labutti K."/>
            <person name="Andreopoulos B."/>
            <person name="Lipzen A."/>
            <person name="Chen C."/>
            <person name="Yanf M."/>
            <person name="Daum C."/>
            <person name="Ng V."/>
            <person name="Clum A."/>
            <person name="Ohm R."/>
            <person name="Martin F."/>
            <person name="Silar P."/>
            <person name="Natvig D."/>
            <person name="Lalanne C."/>
            <person name="Gautier V."/>
            <person name="Ament-Velasquez S.L."/>
            <person name="Kruys A."/>
            <person name="Hutchinson M.I."/>
            <person name="Powell A.J."/>
            <person name="Barry K."/>
            <person name="Miller A.N."/>
            <person name="Grigoriev I.V."/>
            <person name="Debuchy R."/>
            <person name="Gladieux P."/>
            <person name="Thoren M.H."/>
            <person name="Johannesson H."/>
        </authorList>
    </citation>
    <scope>NUCLEOTIDE SEQUENCE</scope>
    <source>
        <strain evidence="6">PSN243</strain>
    </source>
</reference>
<dbReference type="Pfam" id="PF21046">
    <property type="entry name" value="Rad26-like_C"/>
    <property type="match status" value="1"/>
</dbReference>
<feature type="coiled-coil region" evidence="1">
    <location>
        <begin position="195"/>
        <end position="243"/>
    </location>
</feature>
<feature type="domain" description="Rad26-like helical repeats" evidence="3">
    <location>
        <begin position="493"/>
        <end position="795"/>
    </location>
</feature>
<evidence type="ECO:0008006" key="8">
    <source>
        <dbReference type="Google" id="ProtNLM"/>
    </source>
</evidence>
<protein>
    <recommendedName>
        <fullName evidence="8">DNA repair protein Rad26</fullName>
    </recommendedName>
</protein>
<dbReference type="EMBL" id="MU865960">
    <property type="protein sequence ID" value="KAK4446063.1"/>
    <property type="molecule type" value="Genomic_DNA"/>
</dbReference>